<name>A0A6P8ZXP7_THRPL</name>
<dbReference type="AlphaFoldDB" id="A0A6P8ZXP7"/>
<dbReference type="GeneID" id="117650520"/>
<dbReference type="InParanoid" id="A0A6P8ZXP7"/>
<feature type="chain" id="PRO_5027725415" evidence="2">
    <location>
        <begin position="22"/>
        <end position="110"/>
    </location>
</feature>
<feature type="region of interest" description="Disordered" evidence="1">
    <location>
        <begin position="31"/>
        <end position="110"/>
    </location>
</feature>
<gene>
    <name evidence="4" type="primary">LOC117650520</name>
</gene>
<proteinExistence type="predicted"/>
<keyword evidence="2" id="KW-0732">Signal</keyword>
<dbReference type="KEGG" id="tpal:117650520"/>
<accession>A0A6P8ZXP7</accession>
<evidence type="ECO:0000256" key="2">
    <source>
        <dbReference type="SAM" id="SignalP"/>
    </source>
</evidence>
<dbReference type="OrthoDB" id="10489883at2759"/>
<reference evidence="4" key="1">
    <citation type="submission" date="2025-08" db="UniProtKB">
        <authorList>
            <consortium name="RefSeq"/>
        </authorList>
    </citation>
    <scope>IDENTIFICATION</scope>
    <source>
        <tissue evidence="4">Total insect</tissue>
    </source>
</reference>
<dbReference type="Proteomes" id="UP000515158">
    <property type="component" value="Unplaced"/>
</dbReference>
<feature type="compositionally biased region" description="Polar residues" evidence="1">
    <location>
        <begin position="34"/>
        <end position="48"/>
    </location>
</feature>
<protein>
    <submittedName>
        <fullName evidence="4">Uncharacterized protein LOC117650520</fullName>
    </submittedName>
</protein>
<keyword evidence="3" id="KW-1185">Reference proteome</keyword>
<sequence length="110" mass="11912">MNFQLLSVFALVCLAAVLVHAEEEEQPHLLVKRSGNSWFKNPGSPTSRRTVKDGVGQQVDYTQNENTGHQTNGYLAKGKNARDSSPIRSGQPHSGGEAGTSQKKGKKKGH</sequence>
<feature type="compositionally biased region" description="Polar residues" evidence="1">
    <location>
        <begin position="59"/>
        <end position="73"/>
    </location>
</feature>
<evidence type="ECO:0000256" key="1">
    <source>
        <dbReference type="SAM" id="MobiDB-lite"/>
    </source>
</evidence>
<feature type="signal peptide" evidence="2">
    <location>
        <begin position="1"/>
        <end position="21"/>
    </location>
</feature>
<evidence type="ECO:0000313" key="4">
    <source>
        <dbReference type="RefSeq" id="XP_034249895.1"/>
    </source>
</evidence>
<dbReference type="RefSeq" id="XP_034249895.1">
    <property type="nucleotide sequence ID" value="XM_034394004.1"/>
</dbReference>
<organism evidence="4">
    <name type="scientific">Thrips palmi</name>
    <name type="common">Melon thrips</name>
    <dbReference type="NCBI Taxonomy" id="161013"/>
    <lineage>
        <taxon>Eukaryota</taxon>
        <taxon>Metazoa</taxon>
        <taxon>Ecdysozoa</taxon>
        <taxon>Arthropoda</taxon>
        <taxon>Hexapoda</taxon>
        <taxon>Insecta</taxon>
        <taxon>Pterygota</taxon>
        <taxon>Neoptera</taxon>
        <taxon>Paraneoptera</taxon>
        <taxon>Thysanoptera</taxon>
        <taxon>Terebrantia</taxon>
        <taxon>Thripoidea</taxon>
        <taxon>Thripidae</taxon>
        <taxon>Thrips</taxon>
    </lineage>
</organism>
<evidence type="ECO:0000313" key="3">
    <source>
        <dbReference type="Proteomes" id="UP000515158"/>
    </source>
</evidence>